<gene>
    <name evidence="2" type="ORF">EZS27_025067</name>
</gene>
<dbReference type="InterPro" id="IPR024654">
    <property type="entry name" value="Calcineurin-like_PHP_lpxH"/>
</dbReference>
<dbReference type="InterPro" id="IPR000979">
    <property type="entry name" value="Phosphodiesterase_MJ0936/Vps29"/>
</dbReference>
<organism evidence="2">
    <name type="scientific">termite gut metagenome</name>
    <dbReference type="NCBI Taxonomy" id="433724"/>
    <lineage>
        <taxon>unclassified sequences</taxon>
        <taxon>metagenomes</taxon>
        <taxon>organismal metagenomes</taxon>
    </lineage>
</organism>
<comment type="caution">
    <text evidence="2">The sequence shown here is derived from an EMBL/GenBank/DDBJ whole genome shotgun (WGS) entry which is preliminary data.</text>
</comment>
<dbReference type="InterPro" id="IPR029052">
    <property type="entry name" value="Metallo-depent_PP-like"/>
</dbReference>
<protein>
    <recommendedName>
        <fullName evidence="1">Calcineurin-like phosphoesterase domain-containing protein</fullName>
    </recommendedName>
</protein>
<dbReference type="SUPFAM" id="SSF56300">
    <property type="entry name" value="Metallo-dependent phosphatases"/>
    <property type="match status" value="1"/>
</dbReference>
<feature type="domain" description="Calcineurin-like phosphoesterase" evidence="1">
    <location>
        <begin position="3"/>
        <end position="148"/>
    </location>
</feature>
<dbReference type="Gene3D" id="3.60.21.10">
    <property type="match status" value="1"/>
</dbReference>
<dbReference type="NCBIfam" id="TIGR00040">
    <property type="entry name" value="yfcE"/>
    <property type="match status" value="1"/>
</dbReference>
<sequence length="165" mass="18636">MTKIGLLSDTHNHWDERYLLYFKDCDELWHAGDIGSIDLARKFSSFRPFRAVYGNIDGQDIRSVYPQINRFTVEGADVLIKHIGGYPGKYDASIRASLFIHPPKLFISGHSHILKVKFDKTLNLLHINPGAAGISGFHNVRTLVRFGIDGGEFKDLEVIELAEKP</sequence>
<evidence type="ECO:0000313" key="2">
    <source>
        <dbReference type="EMBL" id="KAA6325757.1"/>
    </source>
</evidence>
<accession>A0A5J4QV20</accession>
<name>A0A5J4QV20_9ZZZZ</name>
<dbReference type="AlphaFoldDB" id="A0A5J4QV20"/>
<dbReference type="EMBL" id="SNRY01002299">
    <property type="protein sequence ID" value="KAA6325757.1"/>
    <property type="molecule type" value="Genomic_DNA"/>
</dbReference>
<evidence type="ECO:0000259" key="1">
    <source>
        <dbReference type="Pfam" id="PF12850"/>
    </source>
</evidence>
<dbReference type="Pfam" id="PF12850">
    <property type="entry name" value="Metallophos_2"/>
    <property type="match status" value="1"/>
</dbReference>
<reference evidence="2" key="1">
    <citation type="submission" date="2019-03" db="EMBL/GenBank/DDBJ databases">
        <title>Single cell metagenomics reveals metabolic interactions within the superorganism composed of flagellate Streblomastix strix and complex community of Bacteroidetes bacteria on its surface.</title>
        <authorList>
            <person name="Treitli S.C."/>
            <person name="Kolisko M."/>
            <person name="Husnik F."/>
            <person name="Keeling P."/>
            <person name="Hampl V."/>
        </authorList>
    </citation>
    <scope>NUCLEOTIDE SEQUENCE</scope>
    <source>
        <strain evidence="2">STM</strain>
    </source>
</reference>
<proteinExistence type="predicted"/>